<proteinExistence type="predicted"/>
<evidence type="ECO:0000313" key="2">
    <source>
        <dbReference type="EMBL" id="KAL1523352.1"/>
    </source>
</evidence>
<accession>A0AB34JRG1</accession>
<name>A0AB34JRG1_PRYPA</name>
<reference evidence="2 3" key="1">
    <citation type="journal article" date="2024" name="Science">
        <title>Giant polyketide synthase enzymes in the biosynthesis of giant marine polyether toxins.</title>
        <authorList>
            <person name="Fallon T.R."/>
            <person name="Shende V.V."/>
            <person name="Wierzbicki I.H."/>
            <person name="Pendleton A.L."/>
            <person name="Watervoot N.F."/>
            <person name="Auber R.P."/>
            <person name="Gonzalez D.J."/>
            <person name="Wisecaver J.H."/>
            <person name="Moore B.S."/>
        </authorList>
    </citation>
    <scope>NUCLEOTIDE SEQUENCE [LARGE SCALE GENOMIC DNA]</scope>
    <source>
        <strain evidence="2 3">12B1</strain>
    </source>
</reference>
<evidence type="ECO:0000313" key="3">
    <source>
        <dbReference type="Proteomes" id="UP001515480"/>
    </source>
</evidence>
<keyword evidence="3" id="KW-1185">Reference proteome</keyword>
<organism evidence="2 3">
    <name type="scientific">Prymnesium parvum</name>
    <name type="common">Toxic golden alga</name>
    <dbReference type="NCBI Taxonomy" id="97485"/>
    <lineage>
        <taxon>Eukaryota</taxon>
        <taxon>Haptista</taxon>
        <taxon>Haptophyta</taxon>
        <taxon>Prymnesiophyceae</taxon>
        <taxon>Prymnesiales</taxon>
        <taxon>Prymnesiaceae</taxon>
        <taxon>Prymnesium</taxon>
    </lineage>
</organism>
<evidence type="ECO:0000256" key="1">
    <source>
        <dbReference type="SAM" id="MobiDB-lite"/>
    </source>
</evidence>
<dbReference type="EMBL" id="JBGBPQ010000006">
    <property type="protein sequence ID" value="KAL1523352.1"/>
    <property type="molecule type" value="Genomic_DNA"/>
</dbReference>
<dbReference type="Proteomes" id="UP001515480">
    <property type="component" value="Unassembled WGS sequence"/>
</dbReference>
<sequence>MARTQAALSYRADACLYHYTVEAEDAEAAARRWTGSSVAHHRAELRRLVSPRMDGSKEALVVRILARSNCAEAGEDEDENNEDDDEADEGNEDGEGDEGSEDGEDDEGGEDGEDDEGGEDGEGDEDGEDEDSEEEDLEKHEFEHLNLAIKPMREDTCSWAPNQCVNRMKHATAWPISHCTNCTESGYHA</sequence>
<gene>
    <name evidence="2" type="ORF">AB1Y20_018297</name>
</gene>
<protein>
    <submittedName>
        <fullName evidence="2">Uncharacterized protein</fullName>
    </submittedName>
</protein>
<feature type="region of interest" description="Disordered" evidence="1">
    <location>
        <begin position="70"/>
        <end position="141"/>
    </location>
</feature>
<feature type="compositionally biased region" description="Acidic residues" evidence="1">
    <location>
        <begin position="73"/>
        <end position="136"/>
    </location>
</feature>
<comment type="caution">
    <text evidence="2">The sequence shown here is derived from an EMBL/GenBank/DDBJ whole genome shotgun (WGS) entry which is preliminary data.</text>
</comment>
<dbReference type="AlphaFoldDB" id="A0AB34JRG1"/>